<reference evidence="2" key="1">
    <citation type="submission" date="2014-09" db="EMBL/GenBank/DDBJ databases">
        <authorList>
            <person name="Sharma Rahul"/>
            <person name="Thines Marco"/>
        </authorList>
    </citation>
    <scope>NUCLEOTIDE SEQUENCE [LARGE SCALE GENOMIC DNA]</scope>
</reference>
<evidence type="ECO:0000313" key="1">
    <source>
        <dbReference type="EMBL" id="CEG50090.1"/>
    </source>
</evidence>
<keyword evidence="2" id="KW-1185">Reference proteome</keyword>
<organism evidence="1 2">
    <name type="scientific">Plasmopara halstedii</name>
    <name type="common">Downy mildew of sunflower</name>
    <dbReference type="NCBI Taxonomy" id="4781"/>
    <lineage>
        <taxon>Eukaryota</taxon>
        <taxon>Sar</taxon>
        <taxon>Stramenopiles</taxon>
        <taxon>Oomycota</taxon>
        <taxon>Peronosporomycetes</taxon>
        <taxon>Peronosporales</taxon>
        <taxon>Peronosporaceae</taxon>
        <taxon>Plasmopara</taxon>
    </lineage>
</organism>
<dbReference type="EMBL" id="CCYD01003101">
    <property type="protein sequence ID" value="CEG50090.1"/>
    <property type="molecule type" value="Genomic_DNA"/>
</dbReference>
<protein>
    <submittedName>
        <fullName evidence="1">Uncharacterized protein</fullName>
    </submittedName>
</protein>
<evidence type="ECO:0000313" key="2">
    <source>
        <dbReference type="Proteomes" id="UP000054928"/>
    </source>
</evidence>
<sequence>MGHVFVYTIIQAELKGAVSTNKRVEKQNSRWIYERELYEVKVSSGALSRGDWQHLSQLND</sequence>
<proteinExistence type="predicted"/>
<accession>A0A0P1B852</accession>
<name>A0A0P1B852_PLAHL</name>
<dbReference type="GeneID" id="36402872"/>
<dbReference type="Proteomes" id="UP000054928">
    <property type="component" value="Unassembled WGS sequence"/>
</dbReference>
<dbReference type="AlphaFoldDB" id="A0A0P1B852"/>
<dbReference type="RefSeq" id="XP_024586459.1">
    <property type="nucleotide sequence ID" value="XM_024721352.1"/>
</dbReference>